<feature type="region of interest" description="Disordered" evidence="1">
    <location>
        <begin position="24"/>
        <end position="44"/>
    </location>
</feature>
<evidence type="ECO:0000313" key="3">
    <source>
        <dbReference type="EMBL" id="RIH88436.1"/>
    </source>
</evidence>
<accession>A0A399EYG9</accession>
<dbReference type="EMBL" id="QWLA01000010">
    <property type="protein sequence ID" value="RIH88436.1"/>
    <property type="molecule type" value="Genomic_DNA"/>
</dbReference>
<keyword evidence="2" id="KW-0732">Signal</keyword>
<dbReference type="PROSITE" id="PS51257">
    <property type="entry name" value="PROKAR_LIPOPROTEIN"/>
    <property type="match status" value="1"/>
</dbReference>
<dbReference type="Proteomes" id="UP000265341">
    <property type="component" value="Unassembled WGS sequence"/>
</dbReference>
<organism evidence="3 4">
    <name type="scientific">Calidithermus roseus</name>
    <dbReference type="NCBI Taxonomy" id="1644118"/>
    <lineage>
        <taxon>Bacteria</taxon>
        <taxon>Thermotogati</taxon>
        <taxon>Deinococcota</taxon>
        <taxon>Deinococci</taxon>
        <taxon>Thermales</taxon>
        <taxon>Thermaceae</taxon>
        <taxon>Calidithermus</taxon>
    </lineage>
</organism>
<feature type="compositionally biased region" description="Polar residues" evidence="1">
    <location>
        <begin position="34"/>
        <end position="44"/>
    </location>
</feature>
<protein>
    <submittedName>
        <fullName evidence="3">Uncharacterized protein</fullName>
    </submittedName>
</protein>
<dbReference type="AlphaFoldDB" id="A0A399EYG9"/>
<feature type="chain" id="PRO_5017357679" evidence="2">
    <location>
        <begin position="20"/>
        <end position="44"/>
    </location>
</feature>
<reference evidence="3 4" key="1">
    <citation type="submission" date="2018-08" db="EMBL/GenBank/DDBJ databases">
        <title>Meiothermus roseus NBRC 110900 genome sequencing project.</title>
        <authorList>
            <person name="Da Costa M.S."/>
            <person name="Albuquerque L."/>
            <person name="Raposo P."/>
            <person name="Froufe H.J.C."/>
            <person name="Barroso C.S."/>
            <person name="Egas C."/>
        </authorList>
    </citation>
    <scope>NUCLEOTIDE SEQUENCE [LARGE SCALE GENOMIC DNA]</scope>
    <source>
        <strain evidence="3 4">NBRC 110900</strain>
    </source>
</reference>
<comment type="caution">
    <text evidence="3">The sequence shown here is derived from an EMBL/GenBank/DDBJ whole genome shotgun (WGS) entry which is preliminary data.</text>
</comment>
<evidence type="ECO:0000256" key="1">
    <source>
        <dbReference type="SAM" id="MobiDB-lite"/>
    </source>
</evidence>
<evidence type="ECO:0000256" key="2">
    <source>
        <dbReference type="SAM" id="SignalP"/>
    </source>
</evidence>
<feature type="signal peptide" evidence="2">
    <location>
        <begin position="1"/>
        <end position="19"/>
    </location>
</feature>
<gene>
    <name evidence="3" type="ORF">Mrose_00845</name>
</gene>
<keyword evidence="4" id="KW-1185">Reference proteome</keyword>
<dbReference type="RefSeq" id="WP_275052654.1">
    <property type="nucleotide sequence ID" value="NZ_QWLA01000010.1"/>
</dbReference>
<evidence type="ECO:0000313" key="4">
    <source>
        <dbReference type="Proteomes" id="UP000265341"/>
    </source>
</evidence>
<name>A0A399EYG9_9DEIN</name>
<sequence length="44" mass="4716">MKKRWLAAIALVLSLLLTAGSCGTQGPPQGGVWDSSQWDSATWQ</sequence>
<proteinExistence type="predicted"/>